<reference evidence="1" key="2">
    <citation type="journal article" date="2020" name="Nat. Commun.">
        <title>Large-scale genome sequencing of mycorrhizal fungi provides insights into the early evolution of symbiotic traits.</title>
        <authorList>
            <person name="Miyauchi S."/>
            <person name="Kiss E."/>
            <person name="Kuo A."/>
            <person name="Drula E."/>
            <person name="Kohler A."/>
            <person name="Sanchez-Garcia M."/>
            <person name="Morin E."/>
            <person name="Andreopoulos B."/>
            <person name="Barry K.W."/>
            <person name="Bonito G."/>
            <person name="Buee M."/>
            <person name="Carver A."/>
            <person name="Chen C."/>
            <person name="Cichocki N."/>
            <person name="Clum A."/>
            <person name="Culley D."/>
            <person name="Crous P.W."/>
            <person name="Fauchery L."/>
            <person name="Girlanda M."/>
            <person name="Hayes R.D."/>
            <person name="Keri Z."/>
            <person name="LaButti K."/>
            <person name="Lipzen A."/>
            <person name="Lombard V."/>
            <person name="Magnuson J."/>
            <person name="Maillard F."/>
            <person name="Murat C."/>
            <person name="Nolan M."/>
            <person name="Ohm R.A."/>
            <person name="Pangilinan J."/>
            <person name="Pereira M.F."/>
            <person name="Perotto S."/>
            <person name="Peter M."/>
            <person name="Pfister S."/>
            <person name="Riley R."/>
            <person name="Sitrit Y."/>
            <person name="Stielow J.B."/>
            <person name="Szollosi G."/>
            <person name="Zifcakova L."/>
            <person name="Stursova M."/>
            <person name="Spatafora J.W."/>
            <person name="Tedersoo L."/>
            <person name="Vaario L.M."/>
            <person name="Yamada A."/>
            <person name="Yan M."/>
            <person name="Wang P."/>
            <person name="Xu J."/>
            <person name="Bruns T."/>
            <person name="Baldrian P."/>
            <person name="Vilgalys R."/>
            <person name="Dunand C."/>
            <person name="Henrissat B."/>
            <person name="Grigoriev I.V."/>
            <person name="Hibbett D."/>
            <person name="Nagy L.G."/>
            <person name="Martin F.M."/>
        </authorList>
    </citation>
    <scope>NUCLEOTIDE SEQUENCE</scope>
    <source>
        <strain evidence="1">P2</strain>
    </source>
</reference>
<keyword evidence="2" id="KW-1185">Reference proteome</keyword>
<proteinExistence type="predicted"/>
<accession>A0ACB6Z458</accession>
<comment type="caution">
    <text evidence="1">The sequence shown here is derived from an EMBL/GenBank/DDBJ whole genome shotgun (WGS) entry which is preliminary data.</text>
</comment>
<sequence>MTPSSAIINAIFNCPRDAAAILFLIEDSSHMAPLWQCLKDSYLPSLLAAVRGANPSAPAEVLWMTASKQIPFKPTFGPSTHRTPHWYDIPAVNFSPHSESTISPANVTCAIEALSTTFSHRRARRHLVIIAALNPSTDVLGPRGTLAWSTPVERLHQEEIRVHLIVRSQFIGKGRSYQSFTDDTQFAFYLSDFDGAIDKRKASAVDDRRVPNSGLQSISNDSSVSSIGKTSLVHHLRKLNGMEKKRRSRTRRGQPAPSKPGQLYQKSYFQTLISSSADQSTSVDPFGHSQSKRKGTSRASRVEASSPYPPLPRTSSDEYKSPYPSITSPSQSSSPSSHCPSAGTFSSPGSKNLSRLRTSLPTPTPTFDQFQHMALITQSTLDSPSSPLFGTYCELQSYSHELPRDLRLQHPVSQDESRLAATQFDDIYGPNYPRWNEYDRQQRRIEPSVYPRSLTSYPLILDNLVPRSTHRLEQTTTISSLPPISHGLDTTTAENSSGSYFHSGYKDRTAGTPLQNIYLRSDADSSTTVQYYS</sequence>
<evidence type="ECO:0000313" key="2">
    <source>
        <dbReference type="Proteomes" id="UP000886501"/>
    </source>
</evidence>
<gene>
    <name evidence="1" type="ORF">BDM02DRAFT_3190853</name>
</gene>
<organism evidence="1 2">
    <name type="scientific">Thelephora ganbajun</name>
    <name type="common">Ganba fungus</name>
    <dbReference type="NCBI Taxonomy" id="370292"/>
    <lineage>
        <taxon>Eukaryota</taxon>
        <taxon>Fungi</taxon>
        <taxon>Dikarya</taxon>
        <taxon>Basidiomycota</taxon>
        <taxon>Agaricomycotina</taxon>
        <taxon>Agaricomycetes</taxon>
        <taxon>Thelephorales</taxon>
        <taxon>Thelephoraceae</taxon>
        <taxon>Thelephora</taxon>
    </lineage>
</organism>
<dbReference type="Proteomes" id="UP000886501">
    <property type="component" value="Unassembled WGS sequence"/>
</dbReference>
<evidence type="ECO:0000313" key="1">
    <source>
        <dbReference type="EMBL" id="KAF9644148.1"/>
    </source>
</evidence>
<reference evidence="1" key="1">
    <citation type="submission" date="2019-10" db="EMBL/GenBank/DDBJ databases">
        <authorList>
            <consortium name="DOE Joint Genome Institute"/>
            <person name="Kuo A."/>
            <person name="Miyauchi S."/>
            <person name="Kiss E."/>
            <person name="Drula E."/>
            <person name="Kohler A."/>
            <person name="Sanchez-Garcia M."/>
            <person name="Andreopoulos B."/>
            <person name="Barry K.W."/>
            <person name="Bonito G."/>
            <person name="Buee M."/>
            <person name="Carver A."/>
            <person name="Chen C."/>
            <person name="Cichocki N."/>
            <person name="Clum A."/>
            <person name="Culley D."/>
            <person name="Crous P.W."/>
            <person name="Fauchery L."/>
            <person name="Girlanda M."/>
            <person name="Hayes R."/>
            <person name="Keri Z."/>
            <person name="Labutti K."/>
            <person name="Lipzen A."/>
            <person name="Lombard V."/>
            <person name="Magnuson J."/>
            <person name="Maillard F."/>
            <person name="Morin E."/>
            <person name="Murat C."/>
            <person name="Nolan M."/>
            <person name="Ohm R."/>
            <person name="Pangilinan J."/>
            <person name="Pereira M."/>
            <person name="Perotto S."/>
            <person name="Peter M."/>
            <person name="Riley R."/>
            <person name="Sitrit Y."/>
            <person name="Stielow B."/>
            <person name="Szollosi G."/>
            <person name="Zifcakova L."/>
            <person name="Stursova M."/>
            <person name="Spatafora J.W."/>
            <person name="Tedersoo L."/>
            <person name="Vaario L.-M."/>
            <person name="Yamada A."/>
            <person name="Yan M."/>
            <person name="Wang P."/>
            <person name="Xu J."/>
            <person name="Bruns T."/>
            <person name="Baldrian P."/>
            <person name="Vilgalys R."/>
            <person name="Henrissat B."/>
            <person name="Grigoriev I.V."/>
            <person name="Hibbett D."/>
            <person name="Nagy L.G."/>
            <person name="Martin F.M."/>
        </authorList>
    </citation>
    <scope>NUCLEOTIDE SEQUENCE</scope>
    <source>
        <strain evidence="1">P2</strain>
    </source>
</reference>
<dbReference type="EMBL" id="MU118156">
    <property type="protein sequence ID" value="KAF9644148.1"/>
    <property type="molecule type" value="Genomic_DNA"/>
</dbReference>
<name>A0ACB6Z458_THEGA</name>
<protein>
    <submittedName>
        <fullName evidence="1">Uncharacterized protein</fullName>
    </submittedName>
</protein>